<evidence type="ECO:0000313" key="3">
    <source>
        <dbReference type="Proteomes" id="UP000290932"/>
    </source>
</evidence>
<dbReference type="EMBL" id="LHQS01000001">
    <property type="protein sequence ID" value="RXE56762.1"/>
    <property type="molecule type" value="Genomic_DNA"/>
</dbReference>
<keyword evidence="1" id="KW-0812">Transmembrane</keyword>
<keyword evidence="1" id="KW-0472">Membrane</keyword>
<comment type="caution">
    <text evidence="2">The sequence shown here is derived from an EMBL/GenBank/DDBJ whole genome shotgun (WGS) entry which is preliminary data.</text>
</comment>
<evidence type="ECO:0000313" key="2">
    <source>
        <dbReference type="EMBL" id="RXE56762.1"/>
    </source>
</evidence>
<keyword evidence="3" id="KW-1185">Reference proteome</keyword>
<keyword evidence="1" id="KW-1133">Transmembrane helix</keyword>
<accession>A0A498H1Q2</accession>
<gene>
    <name evidence="2" type="ORF">ABH15_00885</name>
</gene>
<dbReference type="AlphaFoldDB" id="A0A498H1Q2"/>
<dbReference type="Proteomes" id="UP000290932">
    <property type="component" value="Unassembled WGS sequence"/>
</dbReference>
<evidence type="ECO:0000256" key="1">
    <source>
        <dbReference type="SAM" id="Phobius"/>
    </source>
</evidence>
<organism evidence="2 3">
    <name type="scientific">Methanoculleus taiwanensis</name>
    <dbReference type="NCBI Taxonomy" id="1550565"/>
    <lineage>
        <taxon>Archaea</taxon>
        <taxon>Methanobacteriati</taxon>
        <taxon>Methanobacteriota</taxon>
        <taxon>Stenosarchaea group</taxon>
        <taxon>Methanomicrobia</taxon>
        <taxon>Methanomicrobiales</taxon>
        <taxon>Methanomicrobiaceae</taxon>
        <taxon>Methanoculleus</taxon>
    </lineage>
</organism>
<protein>
    <submittedName>
        <fullName evidence="2">Uncharacterized protein</fullName>
    </submittedName>
</protein>
<reference evidence="2 3" key="1">
    <citation type="journal article" date="2015" name="Int. J. Syst. Evol. Microbiol.">
        <title>Methanoculleus taiwanensis sp. nov., a methanogen isolated from deep marine sediment at the deformation front area near Taiwan.</title>
        <authorList>
            <person name="Weng C.Y."/>
            <person name="Chen S.C."/>
            <person name="Lai M.C."/>
            <person name="Wu S.Y."/>
            <person name="Lin S."/>
            <person name="Yang T.F."/>
            <person name="Chen P.C."/>
        </authorList>
    </citation>
    <scope>NUCLEOTIDE SEQUENCE [LARGE SCALE GENOMIC DNA]</scope>
    <source>
        <strain evidence="2 3">CYW4</strain>
    </source>
</reference>
<sequence>MKEAKKESTIFFPAQSGDEEGVIIDAHVFERIDQAYHLGVGVLCKARMLPIGPSARFHRMGKVSRGSSPYVAAFSALGPGVTFALLRPV</sequence>
<proteinExistence type="predicted"/>
<feature type="transmembrane region" description="Helical" evidence="1">
    <location>
        <begin position="69"/>
        <end position="86"/>
    </location>
</feature>
<dbReference type="RefSeq" id="WP_128692486.1">
    <property type="nucleotide sequence ID" value="NZ_LHQS01000001.1"/>
</dbReference>
<name>A0A498H1Q2_9EURY</name>